<proteinExistence type="predicted"/>
<feature type="domain" description="Reverse transcriptase" evidence="1">
    <location>
        <begin position="1"/>
        <end position="179"/>
    </location>
</feature>
<dbReference type="PROSITE" id="PS50878">
    <property type="entry name" value="RT_POL"/>
    <property type="match status" value="1"/>
</dbReference>
<dbReference type="Proteomes" id="UP000077755">
    <property type="component" value="Chromosome 5"/>
</dbReference>
<dbReference type="Pfam" id="PF00078">
    <property type="entry name" value="RVT_1"/>
    <property type="match status" value="1"/>
</dbReference>
<accession>A0AAF1B0D0</accession>
<dbReference type="SUPFAM" id="SSF56672">
    <property type="entry name" value="DNA/RNA polymerases"/>
    <property type="match status" value="1"/>
</dbReference>
<reference evidence="2" key="1">
    <citation type="journal article" date="2016" name="Nat. Genet.">
        <title>A high-quality carrot genome assembly provides new insights into carotenoid accumulation and asterid genome evolution.</title>
        <authorList>
            <person name="Iorizzo M."/>
            <person name="Ellison S."/>
            <person name="Senalik D."/>
            <person name="Zeng P."/>
            <person name="Satapoomin P."/>
            <person name="Huang J."/>
            <person name="Bowman M."/>
            <person name="Iovene M."/>
            <person name="Sanseverino W."/>
            <person name="Cavagnaro P."/>
            <person name="Yildiz M."/>
            <person name="Macko-Podgorni A."/>
            <person name="Moranska E."/>
            <person name="Grzebelus E."/>
            <person name="Grzebelus D."/>
            <person name="Ashrafi H."/>
            <person name="Zheng Z."/>
            <person name="Cheng S."/>
            <person name="Spooner D."/>
            <person name="Van Deynze A."/>
            <person name="Simon P."/>
        </authorList>
    </citation>
    <scope>NUCLEOTIDE SEQUENCE</scope>
    <source>
        <tissue evidence="2">Leaf</tissue>
    </source>
</reference>
<evidence type="ECO:0000313" key="2">
    <source>
        <dbReference type="EMBL" id="WOH01894.1"/>
    </source>
</evidence>
<sequence>MSKAYDRVEWNFLRAMLVKLGFDRRLVNLLLECVTSARYRINHAGKEFGLIVPERGIRQGDPLSSYIFLICMEGLTALIQENVRRKNIKGIKVARGAPVLSHLFFADDSYIYCQANSEAANKVISMLQVYEKASGQKLNATKSSSFFSCNVGQEVRAEICNILQFQEAGANTTYLGLPSIIGRNKKAVLGYLKERMQTRIEGYDKKLLSKGGKEILLKTVVQALPSYAMSMFLIPKNLCSEMENLMCKFWWRNSSRKAKGISWMCWDRMSI</sequence>
<organism evidence="2 3">
    <name type="scientific">Daucus carota subsp. sativus</name>
    <name type="common">Carrot</name>
    <dbReference type="NCBI Taxonomy" id="79200"/>
    <lineage>
        <taxon>Eukaryota</taxon>
        <taxon>Viridiplantae</taxon>
        <taxon>Streptophyta</taxon>
        <taxon>Embryophyta</taxon>
        <taxon>Tracheophyta</taxon>
        <taxon>Spermatophyta</taxon>
        <taxon>Magnoliopsida</taxon>
        <taxon>eudicotyledons</taxon>
        <taxon>Gunneridae</taxon>
        <taxon>Pentapetalae</taxon>
        <taxon>asterids</taxon>
        <taxon>campanulids</taxon>
        <taxon>Apiales</taxon>
        <taxon>Apiaceae</taxon>
        <taxon>Apioideae</taxon>
        <taxon>Scandiceae</taxon>
        <taxon>Daucinae</taxon>
        <taxon>Daucus</taxon>
        <taxon>Daucus sect. Daucus</taxon>
    </lineage>
</organism>
<name>A0AAF1B0D0_DAUCS</name>
<dbReference type="EMBL" id="CP093347">
    <property type="protein sequence ID" value="WOH01894.1"/>
    <property type="molecule type" value="Genomic_DNA"/>
</dbReference>
<protein>
    <recommendedName>
        <fullName evidence="1">Reverse transcriptase domain-containing protein</fullName>
    </recommendedName>
</protein>
<keyword evidence="3" id="KW-1185">Reference proteome</keyword>
<gene>
    <name evidence="2" type="ORF">DCAR_0521280</name>
</gene>
<reference evidence="2" key="2">
    <citation type="submission" date="2022-03" db="EMBL/GenBank/DDBJ databases">
        <title>Draft title - Genomic analysis of global carrot germplasm unveils the trajectory of domestication and the origin of high carotenoid orange carrot.</title>
        <authorList>
            <person name="Iorizzo M."/>
            <person name="Ellison S."/>
            <person name="Senalik D."/>
            <person name="Macko-Podgorni A."/>
            <person name="Grzebelus D."/>
            <person name="Bostan H."/>
            <person name="Rolling W."/>
            <person name="Curaba J."/>
            <person name="Simon P."/>
        </authorList>
    </citation>
    <scope>NUCLEOTIDE SEQUENCE</scope>
    <source>
        <tissue evidence="2">Leaf</tissue>
    </source>
</reference>
<dbReference type="PANTHER" id="PTHR33116:SF86">
    <property type="entry name" value="REVERSE TRANSCRIPTASE DOMAIN-CONTAINING PROTEIN"/>
    <property type="match status" value="1"/>
</dbReference>
<dbReference type="InterPro" id="IPR000477">
    <property type="entry name" value="RT_dom"/>
</dbReference>
<dbReference type="AlphaFoldDB" id="A0AAF1B0D0"/>
<evidence type="ECO:0000259" key="1">
    <source>
        <dbReference type="PROSITE" id="PS50878"/>
    </source>
</evidence>
<dbReference type="InterPro" id="IPR043502">
    <property type="entry name" value="DNA/RNA_pol_sf"/>
</dbReference>
<dbReference type="PANTHER" id="PTHR33116">
    <property type="entry name" value="REVERSE TRANSCRIPTASE ZINC-BINDING DOMAIN-CONTAINING PROTEIN-RELATED-RELATED"/>
    <property type="match status" value="1"/>
</dbReference>
<evidence type="ECO:0000313" key="3">
    <source>
        <dbReference type="Proteomes" id="UP000077755"/>
    </source>
</evidence>